<accession>A0A1I7WZ53</accession>
<sequence length="89" mass="10305">MLIYLFIYFWSKSIVILRMSGGIYGGDEVSGLVFDAGSHTFRVGFAGEEYPKEVNENELPRWTPKKSLPNVTESFDNFMKKRNNGYLYH</sequence>
<evidence type="ECO:0000256" key="1">
    <source>
        <dbReference type="SAM" id="SignalP"/>
    </source>
</evidence>
<dbReference type="AlphaFoldDB" id="A0A1I7WZ53"/>
<dbReference type="Pfam" id="PF00022">
    <property type="entry name" value="Actin"/>
    <property type="match status" value="1"/>
</dbReference>
<evidence type="ECO:0000313" key="2">
    <source>
        <dbReference type="Proteomes" id="UP000095283"/>
    </source>
</evidence>
<keyword evidence="1" id="KW-0732">Signal</keyword>
<protein>
    <submittedName>
        <fullName evidence="3">FGGY_N domain-containing protein</fullName>
    </submittedName>
</protein>
<feature type="chain" id="PRO_5009310954" evidence="1">
    <location>
        <begin position="26"/>
        <end position="89"/>
    </location>
</feature>
<organism evidence="2 3">
    <name type="scientific">Heterorhabditis bacteriophora</name>
    <name type="common">Entomopathogenic nematode worm</name>
    <dbReference type="NCBI Taxonomy" id="37862"/>
    <lineage>
        <taxon>Eukaryota</taxon>
        <taxon>Metazoa</taxon>
        <taxon>Ecdysozoa</taxon>
        <taxon>Nematoda</taxon>
        <taxon>Chromadorea</taxon>
        <taxon>Rhabditida</taxon>
        <taxon>Rhabditina</taxon>
        <taxon>Rhabditomorpha</taxon>
        <taxon>Strongyloidea</taxon>
        <taxon>Heterorhabditidae</taxon>
        <taxon>Heterorhabditis</taxon>
    </lineage>
</organism>
<dbReference type="InterPro" id="IPR043129">
    <property type="entry name" value="ATPase_NBD"/>
</dbReference>
<dbReference type="WBParaSite" id="Hba_10433">
    <property type="protein sequence ID" value="Hba_10433"/>
    <property type="gene ID" value="Hba_10433"/>
</dbReference>
<reference evidence="3" key="1">
    <citation type="submission" date="2016-11" db="UniProtKB">
        <authorList>
            <consortium name="WormBaseParasite"/>
        </authorList>
    </citation>
    <scope>IDENTIFICATION</scope>
</reference>
<evidence type="ECO:0000313" key="3">
    <source>
        <dbReference type="WBParaSite" id="Hba_10433"/>
    </source>
</evidence>
<dbReference type="SUPFAM" id="SSF53067">
    <property type="entry name" value="Actin-like ATPase domain"/>
    <property type="match status" value="1"/>
</dbReference>
<dbReference type="Gene3D" id="3.30.420.40">
    <property type="match status" value="1"/>
</dbReference>
<dbReference type="Proteomes" id="UP000095283">
    <property type="component" value="Unplaced"/>
</dbReference>
<keyword evidence="2" id="KW-1185">Reference proteome</keyword>
<proteinExistence type="predicted"/>
<feature type="signal peptide" evidence="1">
    <location>
        <begin position="1"/>
        <end position="25"/>
    </location>
</feature>
<name>A0A1I7WZ53_HETBA</name>
<dbReference type="InterPro" id="IPR004000">
    <property type="entry name" value="Actin"/>
</dbReference>